<reference evidence="2 3" key="1">
    <citation type="submission" date="2021-08" db="EMBL/GenBank/DDBJ databases">
        <title>Comparative Genomics Analysis of the Genus Qipengyuania Reveals Extensive Genetic Diversity and Metabolic Versatility, Including the Description of Fifteen Novel Species.</title>
        <authorList>
            <person name="Liu Y."/>
        </authorList>
    </citation>
    <scope>NUCLEOTIDE SEQUENCE [LARGE SCALE GENOMIC DNA]</scope>
    <source>
        <strain evidence="2 3">YG27</strain>
    </source>
</reference>
<organism evidence="2 3">
    <name type="scientific">Qipengyuania mesophila</name>
    <dbReference type="NCBI Taxonomy" id="2867246"/>
    <lineage>
        <taxon>Bacteria</taxon>
        <taxon>Pseudomonadati</taxon>
        <taxon>Pseudomonadota</taxon>
        <taxon>Alphaproteobacteria</taxon>
        <taxon>Sphingomonadales</taxon>
        <taxon>Erythrobacteraceae</taxon>
        <taxon>Qipengyuania</taxon>
    </lineage>
</organism>
<proteinExistence type="predicted"/>
<comment type="caution">
    <text evidence="2">The sequence shown here is derived from an EMBL/GenBank/DDBJ whole genome shotgun (WGS) entry which is preliminary data.</text>
</comment>
<evidence type="ECO:0000313" key="3">
    <source>
        <dbReference type="Proteomes" id="UP000782554"/>
    </source>
</evidence>
<accession>A0ABS7JQV1</accession>
<sequence>MTSDRQMAANRRNALRSTGPRSPEGRDRSSRNAQSHGVLSERVTTDGEGGDLYRQMLSELIAEYAPRSETEHLLVQRLANLFWRERRLIHAERQELSQIEGNIFETASGSSTSLPISRQLLIGRYQTMITNQIAMTIGQLNRLLEREI</sequence>
<name>A0ABS7JQV1_9SPHN</name>
<dbReference type="EMBL" id="JAIGNU010000001">
    <property type="protein sequence ID" value="MBX7500021.1"/>
    <property type="molecule type" value="Genomic_DNA"/>
</dbReference>
<protein>
    <recommendedName>
        <fullName evidence="4">DUF3135 domain-containing protein</fullName>
    </recommendedName>
</protein>
<feature type="region of interest" description="Disordered" evidence="1">
    <location>
        <begin position="1"/>
        <end position="48"/>
    </location>
</feature>
<keyword evidence="3" id="KW-1185">Reference proteome</keyword>
<dbReference type="RefSeq" id="WP_221599982.1">
    <property type="nucleotide sequence ID" value="NZ_JAIGNU010000001.1"/>
</dbReference>
<evidence type="ECO:0000313" key="2">
    <source>
        <dbReference type="EMBL" id="MBX7500021.1"/>
    </source>
</evidence>
<dbReference type="Proteomes" id="UP000782554">
    <property type="component" value="Unassembled WGS sequence"/>
</dbReference>
<evidence type="ECO:0000256" key="1">
    <source>
        <dbReference type="SAM" id="MobiDB-lite"/>
    </source>
</evidence>
<gene>
    <name evidence="2" type="ORF">K3181_01025</name>
</gene>
<evidence type="ECO:0008006" key="4">
    <source>
        <dbReference type="Google" id="ProtNLM"/>
    </source>
</evidence>